<dbReference type="CDD" id="cd00096">
    <property type="entry name" value="Ig"/>
    <property type="match status" value="1"/>
</dbReference>
<dbReference type="SMART" id="SM00408">
    <property type="entry name" value="IGc2"/>
    <property type="match status" value="2"/>
</dbReference>
<keyword evidence="4" id="KW-0430">Lectin</keyword>
<keyword evidence="1" id="KW-0472">Membrane</keyword>
<evidence type="ECO:0000313" key="5">
    <source>
        <dbReference type="Proteomes" id="UP000246464"/>
    </source>
</evidence>
<evidence type="ECO:0000313" key="4">
    <source>
        <dbReference type="EMBL" id="AWO96985.1"/>
    </source>
</evidence>
<dbReference type="Pfam" id="PF07686">
    <property type="entry name" value="V-set"/>
    <property type="match status" value="1"/>
</dbReference>
<proteinExistence type="predicted"/>
<protein>
    <submittedName>
        <fullName evidence="4">Putative sialic acid-binding Ig-like lectin 16</fullName>
    </submittedName>
</protein>
<dbReference type="InterPro" id="IPR003599">
    <property type="entry name" value="Ig_sub"/>
</dbReference>
<evidence type="ECO:0000256" key="2">
    <source>
        <dbReference type="SAM" id="SignalP"/>
    </source>
</evidence>
<dbReference type="Pfam" id="PF13927">
    <property type="entry name" value="Ig_3"/>
    <property type="match status" value="1"/>
</dbReference>
<dbReference type="InterPro" id="IPR007110">
    <property type="entry name" value="Ig-like_dom"/>
</dbReference>
<dbReference type="PROSITE" id="PS50835">
    <property type="entry name" value="IG_LIKE"/>
    <property type="match status" value="2"/>
</dbReference>
<dbReference type="InterPro" id="IPR036179">
    <property type="entry name" value="Ig-like_dom_sf"/>
</dbReference>
<gene>
    <name evidence="4" type="ORF">SMAX5B_011726</name>
</gene>
<feature type="signal peptide" evidence="2">
    <location>
        <begin position="1"/>
        <end position="19"/>
    </location>
</feature>
<evidence type="ECO:0000256" key="1">
    <source>
        <dbReference type="SAM" id="Phobius"/>
    </source>
</evidence>
<keyword evidence="2" id="KW-0732">Signal</keyword>
<keyword evidence="1" id="KW-0812">Transmembrane</keyword>
<dbReference type="Pfam" id="PF13895">
    <property type="entry name" value="Ig_2"/>
    <property type="match status" value="1"/>
</dbReference>
<name>A0A2U9AZI2_SCOMX</name>
<dbReference type="EMBL" id="CP026243">
    <property type="protein sequence ID" value="AWO96985.1"/>
    <property type="molecule type" value="Genomic_DNA"/>
</dbReference>
<accession>A0A2U9AZI2</accession>
<dbReference type="InterPro" id="IPR003598">
    <property type="entry name" value="Ig_sub2"/>
</dbReference>
<dbReference type="PANTHER" id="PTHR46013:SF4">
    <property type="entry name" value="B-CELL RECEPTOR CD22-RELATED"/>
    <property type="match status" value="1"/>
</dbReference>
<feature type="domain" description="Ig-like" evidence="3">
    <location>
        <begin position="210"/>
        <end position="299"/>
    </location>
</feature>
<keyword evidence="5" id="KW-1185">Reference proteome</keyword>
<dbReference type="PANTHER" id="PTHR46013">
    <property type="entry name" value="VASCULAR CELL ADHESION MOLECULE 1"/>
    <property type="match status" value="1"/>
</dbReference>
<evidence type="ECO:0000259" key="3">
    <source>
        <dbReference type="PROSITE" id="PS50835"/>
    </source>
</evidence>
<dbReference type="SMART" id="SM00409">
    <property type="entry name" value="IG"/>
    <property type="match status" value="3"/>
</dbReference>
<sequence length="441" mass="48369">MEKTVTVLVLLITTEGIGGSGWSVTFENPDPCAVKGSSVAFRCSYSYREGETVRETAWSKGHIKQHNWKRVELSDLASYENRSVYLGDRQHNCSLAIHDVQGNDSGYYYFRFDTDTYGWRSRAGESVHLSVTELSARVHPERVRAGDDVTLECGTSCYRPPGTVWFKDGRPVANLTFQAQPGDSGNYSCAIEGQESDPSDPVALDVQYAPLNMSIEVSQPGDVAEGSSVNPTCSAVANPAADNYTWYGASVSSSSSSAMLWVGSGQVLTLPPGKASHAGLYLCQARNSVGENSREVLLTGYHTDTAVSRVILFVGIGVKCVILLLLSVFIIWAWKKMRNSAVDEMEQCHDYENTMNMKNINNHLFPGHLNNLASCDHNTCVSKVAPLSPPRSSFVQISALKPRNKGLRCWCDTLLFTSGNVCLLQELTIKLTVTFDFDKSV</sequence>
<dbReference type="GO" id="GO:0030246">
    <property type="term" value="F:carbohydrate binding"/>
    <property type="evidence" value="ECO:0007669"/>
    <property type="project" value="UniProtKB-KW"/>
</dbReference>
<dbReference type="AlphaFoldDB" id="A0A2U9AZI2"/>
<organism evidence="4 5">
    <name type="scientific">Scophthalmus maximus</name>
    <name type="common">Turbot</name>
    <name type="synonym">Psetta maxima</name>
    <dbReference type="NCBI Taxonomy" id="52904"/>
    <lineage>
        <taxon>Eukaryota</taxon>
        <taxon>Metazoa</taxon>
        <taxon>Chordata</taxon>
        <taxon>Craniata</taxon>
        <taxon>Vertebrata</taxon>
        <taxon>Euteleostomi</taxon>
        <taxon>Actinopterygii</taxon>
        <taxon>Neopterygii</taxon>
        <taxon>Teleostei</taxon>
        <taxon>Neoteleostei</taxon>
        <taxon>Acanthomorphata</taxon>
        <taxon>Carangaria</taxon>
        <taxon>Pleuronectiformes</taxon>
        <taxon>Pleuronectoidei</taxon>
        <taxon>Scophthalmidae</taxon>
        <taxon>Scophthalmus</taxon>
    </lineage>
</organism>
<feature type="transmembrane region" description="Helical" evidence="1">
    <location>
        <begin position="310"/>
        <end position="334"/>
    </location>
</feature>
<dbReference type="InterPro" id="IPR013106">
    <property type="entry name" value="Ig_V-set"/>
</dbReference>
<dbReference type="InterPro" id="IPR013783">
    <property type="entry name" value="Ig-like_fold"/>
</dbReference>
<dbReference type="Gene3D" id="2.60.40.10">
    <property type="entry name" value="Immunoglobulins"/>
    <property type="match status" value="3"/>
</dbReference>
<dbReference type="STRING" id="52904.ENSSMAP00000011319"/>
<reference evidence="4 5" key="1">
    <citation type="submission" date="2017-12" db="EMBL/GenBank/DDBJ databases">
        <title>Integrating genomic resources of turbot (Scophthalmus maximus) in depth evaluation of genetic and physical mapping variation across individuals.</title>
        <authorList>
            <person name="Martinez P."/>
        </authorList>
    </citation>
    <scope>NUCLEOTIDE SEQUENCE [LARGE SCALE GENOMIC DNA]</scope>
</reference>
<feature type="domain" description="Ig-like" evidence="3">
    <location>
        <begin position="132"/>
        <end position="205"/>
    </location>
</feature>
<feature type="chain" id="PRO_5015892231" evidence="2">
    <location>
        <begin position="20"/>
        <end position="441"/>
    </location>
</feature>
<keyword evidence="1" id="KW-1133">Transmembrane helix</keyword>
<dbReference type="SUPFAM" id="SSF48726">
    <property type="entry name" value="Immunoglobulin"/>
    <property type="match status" value="2"/>
</dbReference>
<dbReference type="Proteomes" id="UP000246464">
    <property type="component" value="Chromosome 1"/>
</dbReference>